<protein>
    <submittedName>
        <fullName evidence="2">Uncharacterized protein</fullName>
    </submittedName>
</protein>
<evidence type="ECO:0000256" key="1">
    <source>
        <dbReference type="SAM" id="MobiDB-lite"/>
    </source>
</evidence>
<dbReference type="OrthoDB" id="260969at2759"/>
<gene>
    <name evidence="2" type="ORF">TbgDal_XI16510</name>
</gene>
<evidence type="ECO:0000313" key="3">
    <source>
        <dbReference type="Proteomes" id="UP000002316"/>
    </source>
</evidence>
<feature type="compositionally biased region" description="Basic and acidic residues" evidence="1">
    <location>
        <begin position="103"/>
        <end position="115"/>
    </location>
</feature>
<dbReference type="Proteomes" id="UP000002316">
    <property type="component" value="Chromosome 11"/>
</dbReference>
<dbReference type="KEGG" id="tbg:TbgDal_XI16510"/>
<dbReference type="AlphaFoldDB" id="D0AA31"/>
<dbReference type="EMBL" id="FN554974">
    <property type="protein sequence ID" value="CBH18532.1"/>
    <property type="molecule type" value="Genomic_DNA"/>
</dbReference>
<reference evidence="3" key="1">
    <citation type="journal article" date="2010" name="PLoS Negl. Trop. Dis.">
        <title>The genome sequence of Trypanosoma brucei gambiense, causative agent of chronic human african trypanosomiasis.</title>
        <authorList>
            <person name="Jackson A.P."/>
            <person name="Sanders M."/>
            <person name="Berry A."/>
            <person name="McQuillan J."/>
            <person name="Aslett M.A."/>
            <person name="Quail M.A."/>
            <person name="Chukualim B."/>
            <person name="Capewell P."/>
            <person name="MacLeod A."/>
            <person name="Melville S.E."/>
            <person name="Gibson W."/>
            <person name="Barry J.D."/>
            <person name="Berriman M."/>
            <person name="Hertz-Fowler C."/>
        </authorList>
    </citation>
    <scope>NUCLEOTIDE SEQUENCE [LARGE SCALE GENOMIC DNA]</scope>
    <source>
        <strain evidence="3">MHOM/CI/86/DAL972</strain>
    </source>
</reference>
<sequence length="376" mass="41536">MIETPDASSGVYPQIHQIREMIREVSGVLESDLQVVREGWDKLRKARETIMKGFLGTNIDSPSVHSPRDRGTILPEDVELSTMEDGESMNDMCISEDSASDNSHGEVENVGRDDAAPSSELPKKTFMGNGSGGSDASIMGEVSEQQEDASHIPEETHFDVGKRSGKLQTVYASIPCVHVIEACTRPHVHKKGSRCLFEKGTFCVPQSLSKKTPTTQPSNRKKVSAVNCQSRRPRRAAQTRVDRMISPSGPSYSPCRTSPDQTFWINVWPCFGSFSVRSCVPSRIAVYGNFFYVEDVIERAAAATKCRPAPRVLYEPHGRPVCSVKQLLPEHHYLIYPGGALYRRENIPEALLRELIWSAKAKLMECGTPPGKAASS</sequence>
<dbReference type="VEuPathDB" id="TriTrypDB:Tbg972.11.16510"/>
<feature type="compositionally biased region" description="Polar residues" evidence="1">
    <location>
        <begin position="208"/>
        <end position="218"/>
    </location>
</feature>
<feature type="region of interest" description="Disordered" evidence="1">
    <location>
        <begin position="208"/>
        <end position="242"/>
    </location>
</feature>
<feature type="region of interest" description="Disordered" evidence="1">
    <location>
        <begin position="93"/>
        <end position="138"/>
    </location>
</feature>
<name>D0AA31_TRYB9</name>
<accession>D0AA31</accession>
<proteinExistence type="predicted"/>
<dbReference type="GeneID" id="23866855"/>
<evidence type="ECO:0000313" key="2">
    <source>
        <dbReference type="EMBL" id="CBH18532.1"/>
    </source>
</evidence>
<organism evidence="2 3">
    <name type="scientific">Trypanosoma brucei gambiense (strain MHOM/CI/86/DAL972)</name>
    <dbReference type="NCBI Taxonomy" id="679716"/>
    <lineage>
        <taxon>Eukaryota</taxon>
        <taxon>Discoba</taxon>
        <taxon>Euglenozoa</taxon>
        <taxon>Kinetoplastea</taxon>
        <taxon>Metakinetoplastina</taxon>
        <taxon>Trypanosomatida</taxon>
        <taxon>Trypanosomatidae</taxon>
        <taxon>Trypanosoma</taxon>
    </lineage>
</organism>
<dbReference type="RefSeq" id="XP_011780796.1">
    <property type="nucleotide sequence ID" value="XM_011782494.1"/>
</dbReference>